<feature type="transmembrane region" description="Helical" evidence="8">
    <location>
        <begin position="522"/>
        <end position="543"/>
    </location>
</feature>
<evidence type="ECO:0000256" key="1">
    <source>
        <dbReference type="ARBA" id="ARBA00004429"/>
    </source>
</evidence>
<dbReference type="OrthoDB" id="282704at2"/>
<feature type="transmembrane region" description="Helical" evidence="8">
    <location>
        <begin position="84"/>
        <end position="104"/>
    </location>
</feature>
<evidence type="ECO:0000313" key="10">
    <source>
        <dbReference type="EMBL" id="OWK46568.1"/>
    </source>
</evidence>
<evidence type="ECO:0000256" key="6">
    <source>
        <dbReference type="ARBA" id="ARBA00022989"/>
    </source>
</evidence>
<keyword evidence="5 8" id="KW-0812">Transmembrane</keyword>
<evidence type="ECO:0000256" key="4">
    <source>
        <dbReference type="ARBA" id="ARBA00022519"/>
    </source>
</evidence>
<dbReference type="CDD" id="cd06261">
    <property type="entry name" value="TM_PBP2"/>
    <property type="match status" value="1"/>
</dbReference>
<organism evidence="10 11">
    <name type="scientific">Fimbriiglobus ruber</name>
    <dbReference type="NCBI Taxonomy" id="1908690"/>
    <lineage>
        <taxon>Bacteria</taxon>
        <taxon>Pseudomonadati</taxon>
        <taxon>Planctomycetota</taxon>
        <taxon>Planctomycetia</taxon>
        <taxon>Gemmatales</taxon>
        <taxon>Gemmataceae</taxon>
        <taxon>Fimbriiglobus</taxon>
    </lineage>
</organism>
<evidence type="ECO:0000256" key="2">
    <source>
        <dbReference type="ARBA" id="ARBA00022448"/>
    </source>
</evidence>
<keyword evidence="3" id="KW-1003">Cell membrane</keyword>
<feature type="transmembrane region" description="Helical" evidence="8">
    <location>
        <begin position="51"/>
        <end position="72"/>
    </location>
</feature>
<dbReference type="Gene3D" id="1.10.3720.10">
    <property type="entry name" value="MetI-like"/>
    <property type="match status" value="2"/>
</dbReference>
<reference evidence="11" key="1">
    <citation type="submission" date="2017-06" db="EMBL/GenBank/DDBJ databases">
        <title>Genome analysis of Fimbriiglobus ruber SP5, the first member of the order Planctomycetales with confirmed chitinolytic capability.</title>
        <authorList>
            <person name="Ravin N.V."/>
            <person name="Rakitin A.L."/>
            <person name="Ivanova A.A."/>
            <person name="Beletsky A.V."/>
            <person name="Kulichevskaya I.S."/>
            <person name="Mardanov A.V."/>
            <person name="Dedysh S.N."/>
        </authorList>
    </citation>
    <scope>NUCLEOTIDE SEQUENCE [LARGE SCALE GENOMIC DNA]</scope>
    <source>
        <strain evidence="11">SP5</strain>
    </source>
</reference>
<dbReference type="PANTHER" id="PTHR43357:SF3">
    <property type="entry name" value="FE(3+)-TRANSPORT SYSTEM PERMEASE PROTEIN FBPB 2"/>
    <property type="match status" value="1"/>
</dbReference>
<gene>
    <name evidence="10" type="ORF">FRUB_00267</name>
</gene>
<keyword evidence="6 8" id="KW-1133">Transmembrane helix</keyword>
<comment type="subcellular location">
    <subcellularLocation>
        <location evidence="1">Cell inner membrane</location>
        <topology evidence="1">Multi-pass membrane protein</topology>
    </subcellularLocation>
</comment>
<keyword evidence="11" id="KW-1185">Reference proteome</keyword>
<sequence length="569" mass="59679">MLWFRATGCVVLMVLLAAPVMLPVVEAAQGVSRAEGEEVGRVAGLAANTLGLIVAACLIAVPVGVLAALVIERIRVPGRGPLRALLLLGLFVPLPVYAVAWQVVLEKWLPPMTLGPGQVAWRPWAQGLLPAAWVHGVAAIPWVVWIVTAGLRGADRGLEEDALMIAGPRAVVRRVLIPRAAIAAVAAGGWVAVQTATEIPITDAMMVRTFAEEVYTQFVSASEGLAGAVIVALPAWVIAVVVGGWLARRTVISFGPPPGEVGQPVPLRFAPAVRWVATGAVWLGALLAAGLPLLALVWKAGGGTTRTGWTVTMLLGEMRKVLVTDGIVLMESLAVAVAVGLAAASLAWIASWLATGSRWFARFLFVLCVVLAVAPGPVVGLGMKTAIGQLVDVEAWFFAQLGSAPTFFPIRSTLYDQPSPVPGAWATLVRYFPVAVVVLWPALRAIPRDLLDQAKIDGVGVTGEWRLVIVPLTGVAFARATIAVSALALGEVSASKLVHTPGWSAYILRLFDQMHYGAESTVAALCLAQIAATAAAAGLAMWAMGGALMRPPTTHVAEPAEEFLDTARR</sequence>
<evidence type="ECO:0000256" key="7">
    <source>
        <dbReference type="ARBA" id="ARBA00023136"/>
    </source>
</evidence>
<evidence type="ECO:0000256" key="5">
    <source>
        <dbReference type="ARBA" id="ARBA00022692"/>
    </source>
</evidence>
<dbReference type="AlphaFoldDB" id="A0A225E6Z0"/>
<comment type="caution">
    <text evidence="10">The sequence shown here is derived from an EMBL/GenBank/DDBJ whole genome shotgun (WGS) entry which is preliminary data.</text>
</comment>
<evidence type="ECO:0000256" key="3">
    <source>
        <dbReference type="ARBA" id="ARBA00022475"/>
    </source>
</evidence>
<feature type="domain" description="ABC transmembrane type-1" evidence="9">
    <location>
        <begin position="46"/>
        <end position="242"/>
    </location>
</feature>
<dbReference type="Proteomes" id="UP000214646">
    <property type="component" value="Unassembled WGS sequence"/>
</dbReference>
<protein>
    <submittedName>
        <fullName evidence="10">Ferric iron ABC transporter, permease protein</fullName>
    </submittedName>
</protein>
<evidence type="ECO:0000259" key="9">
    <source>
        <dbReference type="PROSITE" id="PS50928"/>
    </source>
</evidence>
<dbReference type="PANTHER" id="PTHR43357">
    <property type="entry name" value="INNER MEMBRANE ABC TRANSPORTER PERMEASE PROTEIN YDCV"/>
    <property type="match status" value="1"/>
</dbReference>
<dbReference type="PROSITE" id="PS50928">
    <property type="entry name" value="ABC_TM1"/>
    <property type="match status" value="2"/>
</dbReference>
<name>A0A225E6Z0_9BACT</name>
<dbReference type="InterPro" id="IPR035906">
    <property type="entry name" value="MetI-like_sf"/>
</dbReference>
<dbReference type="GO" id="GO:0055085">
    <property type="term" value="P:transmembrane transport"/>
    <property type="evidence" value="ECO:0007669"/>
    <property type="project" value="InterPro"/>
</dbReference>
<feature type="transmembrane region" description="Helical" evidence="8">
    <location>
        <begin position="428"/>
        <end position="446"/>
    </location>
</feature>
<evidence type="ECO:0000313" key="11">
    <source>
        <dbReference type="Proteomes" id="UP000214646"/>
    </source>
</evidence>
<dbReference type="EMBL" id="NIDE01000001">
    <property type="protein sequence ID" value="OWK46568.1"/>
    <property type="molecule type" value="Genomic_DNA"/>
</dbReference>
<keyword evidence="4" id="KW-0997">Cell inner membrane</keyword>
<feature type="transmembrane region" description="Helical" evidence="8">
    <location>
        <begin position="328"/>
        <end position="353"/>
    </location>
</feature>
<feature type="transmembrane region" description="Helical" evidence="8">
    <location>
        <begin position="124"/>
        <end position="147"/>
    </location>
</feature>
<feature type="transmembrane region" description="Helical" evidence="8">
    <location>
        <begin position="275"/>
        <end position="298"/>
    </location>
</feature>
<feature type="domain" description="ABC transmembrane type-1" evidence="9">
    <location>
        <begin position="329"/>
        <end position="540"/>
    </location>
</feature>
<evidence type="ECO:0000256" key="8">
    <source>
        <dbReference type="SAM" id="Phobius"/>
    </source>
</evidence>
<keyword evidence="7 8" id="KW-0472">Membrane</keyword>
<feature type="transmembrane region" description="Helical" evidence="8">
    <location>
        <begin position="467"/>
        <end position="489"/>
    </location>
</feature>
<feature type="transmembrane region" description="Helical" evidence="8">
    <location>
        <begin position="225"/>
        <end position="247"/>
    </location>
</feature>
<dbReference type="SUPFAM" id="SSF161098">
    <property type="entry name" value="MetI-like"/>
    <property type="match status" value="2"/>
</dbReference>
<accession>A0A225E6Z0</accession>
<feature type="transmembrane region" description="Helical" evidence="8">
    <location>
        <begin position="359"/>
        <end position="383"/>
    </location>
</feature>
<dbReference type="InterPro" id="IPR000515">
    <property type="entry name" value="MetI-like"/>
</dbReference>
<keyword evidence="2" id="KW-0813">Transport</keyword>
<dbReference type="RefSeq" id="WP_088251782.1">
    <property type="nucleotide sequence ID" value="NZ_NIDE01000001.1"/>
</dbReference>
<dbReference type="GO" id="GO:0005886">
    <property type="term" value="C:plasma membrane"/>
    <property type="evidence" value="ECO:0007669"/>
    <property type="project" value="UniProtKB-SubCell"/>
</dbReference>
<proteinExistence type="predicted"/>